<feature type="transmembrane region" description="Helical" evidence="1">
    <location>
        <begin position="361"/>
        <end position="394"/>
    </location>
</feature>
<dbReference type="PANTHER" id="PTHR16189:SF6">
    <property type="entry name" value="AMINO ACID TRANSPORTER TRANSMEMBRANE DOMAIN-CONTAINING PROTEIN"/>
    <property type="match status" value="1"/>
</dbReference>
<evidence type="ECO:0008006" key="4">
    <source>
        <dbReference type="Google" id="ProtNLM"/>
    </source>
</evidence>
<dbReference type="eggNOG" id="ENOG502RZCA">
    <property type="taxonomic scope" value="Eukaryota"/>
</dbReference>
<feature type="transmembrane region" description="Helical" evidence="1">
    <location>
        <begin position="227"/>
        <end position="247"/>
    </location>
</feature>
<feature type="transmembrane region" description="Helical" evidence="1">
    <location>
        <begin position="421"/>
        <end position="440"/>
    </location>
</feature>
<dbReference type="GeneID" id="6756262"/>
<dbReference type="PANTHER" id="PTHR16189">
    <property type="entry name" value="TRANSMEMBRANE PROTEIN 104-RELATED"/>
    <property type="match status" value="1"/>
</dbReference>
<name>B3S3P1_TRIAD</name>
<dbReference type="CTD" id="6756262"/>
<keyword evidence="3" id="KW-1185">Reference proteome</keyword>
<dbReference type="RefSeq" id="XP_002114856.1">
    <property type="nucleotide sequence ID" value="XM_002114820.1"/>
</dbReference>
<feature type="transmembrane region" description="Helical" evidence="1">
    <location>
        <begin position="446"/>
        <end position="470"/>
    </location>
</feature>
<proteinExistence type="predicted"/>
<gene>
    <name evidence="2" type="ORF">TRIADDRAFT_58793</name>
</gene>
<evidence type="ECO:0000313" key="3">
    <source>
        <dbReference type="Proteomes" id="UP000009022"/>
    </source>
</evidence>
<dbReference type="InParanoid" id="B3S3P1"/>
<reference evidence="2 3" key="1">
    <citation type="journal article" date="2008" name="Nature">
        <title>The Trichoplax genome and the nature of placozoans.</title>
        <authorList>
            <person name="Srivastava M."/>
            <person name="Begovic E."/>
            <person name="Chapman J."/>
            <person name="Putnam N.H."/>
            <person name="Hellsten U."/>
            <person name="Kawashima T."/>
            <person name="Kuo A."/>
            <person name="Mitros T."/>
            <person name="Salamov A."/>
            <person name="Carpenter M.L."/>
            <person name="Signorovitch A.Y."/>
            <person name="Moreno M.A."/>
            <person name="Kamm K."/>
            <person name="Grimwood J."/>
            <person name="Schmutz J."/>
            <person name="Shapiro H."/>
            <person name="Grigoriev I.V."/>
            <person name="Buss L.W."/>
            <person name="Schierwater B."/>
            <person name="Dellaporta S.L."/>
            <person name="Rokhsar D.S."/>
        </authorList>
    </citation>
    <scope>NUCLEOTIDE SEQUENCE [LARGE SCALE GENOMIC DNA]</scope>
    <source>
        <strain evidence="2 3">Grell-BS-1999</strain>
    </source>
</reference>
<keyword evidence="1" id="KW-1133">Transmembrane helix</keyword>
<dbReference type="PhylomeDB" id="B3S3P1"/>
<dbReference type="OrthoDB" id="19473at2759"/>
<accession>B3S3P1</accession>
<feature type="transmembrane region" description="Helical" evidence="1">
    <location>
        <begin position="491"/>
        <end position="513"/>
    </location>
</feature>
<dbReference type="KEGG" id="tad:TRIADDRAFT_58793"/>
<sequence>MATKSQSSEISNPPSQFTNLYANGYYMSENVVGSPGAIPDVIAHSGIPPLIVSFAINAIMQGSLLFAFMTLIQQARIILFANIDIYQSKGKNNDEELPMLPPISLQEIDEKNEEDQSAVNCSSIGGIFLPTIGQYMFSILVVFILMGALVADTLGASQSLASVMKIKPIYVVPFFLWLSAILPIIFVRFFYLSLPILILIKYILVITIIIGALCAGNKINIEPHTDWKYIGSPMLFITCTLGAYEILSPFVFVHIKLTKKEIVAEVRCVSYGRSANYVKRIIISAGDKIFSSNHYWAYAVLRIVPQTCQDVPHSWDSQFSIADNSTHPNCNISLAWAHREGVVCAIPMLRIVRAYYPEYDWIAVLSAITLFLMMTLSYICNTLTMANVIAGIIMSSQEKLWGKIQYKHDENTTQSYIRKDIYSITGYLIITTLIFLAAFFNPRAFIIILQYGMTTANNIIGGILVPIMVIRSYFSLARHLAIPVPMNIASYILFGISTLFFLSQLIYAIVALAS</sequence>
<organism evidence="2 3">
    <name type="scientific">Trichoplax adhaerens</name>
    <name type="common">Trichoplax reptans</name>
    <dbReference type="NCBI Taxonomy" id="10228"/>
    <lineage>
        <taxon>Eukaryota</taxon>
        <taxon>Metazoa</taxon>
        <taxon>Placozoa</taxon>
        <taxon>Uniplacotomia</taxon>
        <taxon>Trichoplacea</taxon>
        <taxon>Trichoplacidae</taxon>
        <taxon>Trichoplax</taxon>
    </lineage>
</organism>
<feature type="transmembrane region" description="Helical" evidence="1">
    <location>
        <begin position="135"/>
        <end position="157"/>
    </location>
</feature>
<evidence type="ECO:0000313" key="2">
    <source>
        <dbReference type="EMBL" id="EDV22312.1"/>
    </source>
</evidence>
<dbReference type="HOGENOM" id="CLU_035280_0_0_1"/>
<feature type="transmembrane region" description="Helical" evidence="1">
    <location>
        <begin position="169"/>
        <end position="190"/>
    </location>
</feature>
<feature type="transmembrane region" description="Helical" evidence="1">
    <location>
        <begin position="196"/>
        <end position="215"/>
    </location>
</feature>
<feature type="transmembrane region" description="Helical" evidence="1">
    <location>
        <begin position="50"/>
        <end position="72"/>
    </location>
</feature>
<dbReference type="Proteomes" id="UP000009022">
    <property type="component" value="Unassembled WGS sequence"/>
</dbReference>
<dbReference type="AlphaFoldDB" id="B3S3P1"/>
<protein>
    <recommendedName>
        <fullName evidence="4">Amino acid transporter transmembrane domain-containing protein</fullName>
    </recommendedName>
</protein>
<dbReference type="EMBL" id="DS985249">
    <property type="protein sequence ID" value="EDV22312.1"/>
    <property type="molecule type" value="Genomic_DNA"/>
</dbReference>
<keyword evidence="1" id="KW-0812">Transmembrane</keyword>
<keyword evidence="1" id="KW-0472">Membrane</keyword>
<evidence type="ECO:0000256" key="1">
    <source>
        <dbReference type="SAM" id="Phobius"/>
    </source>
</evidence>